<name>A0A7X8XWJ8_9BACT</name>
<comment type="caution">
    <text evidence="1">The sequence shown here is derived from an EMBL/GenBank/DDBJ whole genome shotgun (WGS) entry which is preliminary data.</text>
</comment>
<evidence type="ECO:0000313" key="2">
    <source>
        <dbReference type="Proteomes" id="UP000585050"/>
    </source>
</evidence>
<protein>
    <recommendedName>
        <fullName evidence="3">Outer membrane protein beta-barrel domain-containing protein</fullName>
    </recommendedName>
</protein>
<gene>
    <name evidence="1" type="ORF">HGP29_13140</name>
</gene>
<dbReference type="Proteomes" id="UP000585050">
    <property type="component" value="Unassembled WGS sequence"/>
</dbReference>
<dbReference type="EMBL" id="JABAIL010000004">
    <property type="protein sequence ID" value="NLR92165.1"/>
    <property type="molecule type" value="Genomic_DNA"/>
</dbReference>
<dbReference type="SUPFAM" id="SSF56925">
    <property type="entry name" value="OMPA-like"/>
    <property type="match status" value="1"/>
</dbReference>
<dbReference type="Gene3D" id="2.40.160.20">
    <property type="match status" value="1"/>
</dbReference>
<proteinExistence type="predicted"/>
<dbReference type="InterPro" id="IPR011250">
    <property type="entry name" value="OMP/PagP_B-barrel"/>
</dbReference>
<organism evidence="1 2">
    <name type="scientific">Flammeovirga agarivorans</name>
    <dbReference type="NCBI Taxonomy" id="2726742"/>
    <lineage>
        <taxon>Bacteria</taxon>
        <taxon>Pseudomonadati</taxon>
        <taxon>Bacteroidota</taxon>
        <taxon>Cytophagia</taxon>
        <taxon>Cytophagales</taxon>
        <taxon>Flammeovirgaceae</taxon>
        <taxon>Flammeovirga</taxon>
    </lineage>
</organism>
<reference evidence="1 2" key="1">
    <citation type="submission" date="2020-04" db="EMBL/GenBank/DDBJ databases">
        <title>Flammeovirga sp. SR4, a novel species isolated from seawater.</title>
        <authorList>
            <person name="Wang X."/>
        </authorList>
    </citation>
    <scope>NUCLEOTIDE SEQUENCE [LARGE SCALE GENOMIC DNA]</scope>
    <source>
        <strain evidence="1 2">SR4</strain>
    </source>
</reference>
<keyword evidence="2" id="KW-1185">Reference proteome</keyword>
<evidence type="ECO:0008006" key="3">
    <source>
        <dbReference type="Google" id="ProtNLM"/>
    </source>
</evidence>
<dbReference type="AlphaFoldDB" id="A0A7X8XWJ8"/>
<sequence>MINQGIKYIISLFLFFTINTLLQAQSNFMVSYTNTKAVGDEQVLDLNGVNIEWRTFIKKSNFSASISAGFQMSARSDFNREIDSGIISSDVKNLRIVPTTFGINYHFRKGKFFEPYIGISGASYYMTRDLYFSLLRQTQDNRQTATLEEWNFGISPEVGVITKIFDKVNVFANIEYHHVFGDKPPFNFQFMSFNVGLIF</sequence>
<dbReference type="RefSeq" id="WP_168882885.1">
    <property type="nucleotide sequence ID" value="NZ_JABAIL010000004.1"/>
</dbReference>
<evidence type="ECO:0000313" key="1">
    <source>
        <dbReference type="EMBL" id="NLR92165.1"/>
    </source>
</evidence>
<accession>A0A7X8XWJ8</accession>